<keyword evidence="10" id="KW-1015">Disulfide bond</keyword>
<dbReference type="InterPro" id="IPR051168">
    <property type="entry name" value="AASS"/>
</dbReference>
<dbReference type="EMBL" id="QJNS01000051">
    <property type="protein sequence ID" value="RYO90729.1"/>
    <property type="molecule type" value="Genomic_DNA"/>
</dbReference>
<keyword evidence="17" id="KW-1185">Reference proteome</keyword>
<reference evidence="16 17" key="1">
    <citation type="submission" date="2018-06" db="EMBL/GenBank/DDBJ databases">
        <title>Complete Genomes of Monosporascus.</title>
        <authorList>
            <person name="Robinson A.J."/>
            <person name="Natvig D.O."/>
        </authorList>
    </citation>
    <scope>NUCLEOTIDE SEQUENCE [LARGE SCALE GENOMIC DNA]</scope>
    <source>
        <strain evidence="16 17">CBS 609.92</strain>
    </source>
</reference>
<keyword evidence="9 13" id="KW-0457">Lysine biosynthesis</keyword>
<name>A0ABY0HHC9_9PEZI</name>
<evidence type="ECO:0000256" key="7">
    <source>
        <dbReference type="ARBA" id="ARBA00023002"/>
    </source>
</evidence>
<evidence type="ECO:0000256" key="6">
    <source>
        <dbReference type="ARBA" id="ARBA00022605"/>
    </source>
</evidence>
<dbReference type="PANTHER" id="PTHR11133">
    <property type="entry name" value="SACCHAROPINE DEHYDROGENASE"/>
    <property type="match status" value="1"/>
</dbReference>
<proteinExistence type="inferred from homology"/>
<dbReference type="Gene3D" id="3.40.50.720">
    <property type="entry name" value="NAD(P)-binding Rossmann-like Domain"/>
    <property type="match status" value="1"/>
</dbReference>
<keyword evidence="8 13" id="KW-0520">NAD</keyword>
<evidence type="ECO:0000313" key="17">
    <source>
        <dbReference type="Proteomes" id="UP000294003"/>
    </source>
</evidence>
<evidence type="ECO:0000256" key="1">
    <source>
        <dbReference type="ARBA" id="ARBA00004884"/>
    </source>
</evidence>
<evidence type="ECO:0000256" key="11">
    <source>
        <dbReference type="ARBA" id="ARBA00033228"/>
    </source>
</evidence>
<dbReference type="EC" id="1.5.1.7" evidence="4 13"/>
<dbReference type="PANTHER" id="PTHR11133:SF23">
    <property type="entry name" value="SACCHAROPINE DEHYDROGENASE [NAD(+), L-LYSINE-FORMING]"/>
    <property type="match status" value="1"/>
</dbReference>
<evidence type="ECO:0000256" key="12">
    <source>
        <dbReference type="ARBA" id="ARBA00047860"/>
    </source>
</evidence>
<dbReference type="InterPro" id="IPR027281">
    <property type="entry name" value="Lys1"/>
</dbReference>
<keyword evidence="7 13" id="KW-0560">Oxidoreductase</keyword>
<protein>
    <recommendedName>
        <fullName evidence="5 13">Saccharopine dehydrogenase [NAD(+), L-lysine-forming]</fullName>
        <shortName evidence="13">SDH</shortName>
        <ecNumber evidence="4 13">1.5.1.7</ecNumber>
    </recommendedName>
    <alternativeName>
        <fullName evidence="11 13">Lysine--2-oxoglutarate reductase</fullName>
    </alternativeName>
</protein>
<dbReference type="SUPFAM" id="SSF51735">
    <property type="entry name" value="NAD(P)-binding Rossmann-fold domains"/>
    <property type="match status" value="1"/>
</dbReference>
<feature type="domain" description="Alanine dehydrogenase/pyridine nucleotide transhydrogenase NAD(H)-binding" evidence="14">
    <location>
        <begin position="183"/>
        <end position="316"/>
    </location>
</feature>
<sequence length="367" mass="40567">MPTVIHLRAETKPFERRSPLSPKTAKALLDAGYIVRVERCPERIYKDEEFEAAGAELVPTGSWKDAITDNIILGLKELPDVDAPLPHTHVTFLHVFKKQTGHEIWLRRFKEGGGTLYDLEVLTDENNRRVASFGYSAGYAGAAIALFSWAHQVLHPDTPQGPVPSFDDTPALVDYVKSALEPAIKANGGQPPKIIIIGALGRCGKGATDLCRQSGQENILQWDLAETKKGGPFAEITESDIFINCVYLGSTPTPPFLTFDSLNVPERRLRVVCDVSCDPNSPFNPVPVYSTWSNFENPTLPTSKPLEQGPEVRIIAIDHLPTLIARESSDEYSSLLLPSLLTLDKRDTEGVWTRAEKIFKEKVAEVP</sequence>
<dbReference type="Proteomes" id="UP000294003">
    <property type="component" value="Unassembled WGS sequence"/>
</dbReference>
<evidence type="ECO:0000259" key="15">
    <source>
        <dbReference type="SMART" id="SM01003"/>
    </source>
</evidence>
<keyword evidence="6 13" id="KW-0028">Amino-acid biosynthesis</keyword>
<dbReference type="SUPFAM" id="SSF52283">
    <property type="entry name" value="Formate/glycerate dehydrogenase catalytic domain-like"/>
    <property type="match status" value="1"/>
</dbReference>
<evidence type="ECO:0000256" key="10">
    <source>
        <dbReference type="ARBA" id="ARBA00023157"/>
    </source>
</evidence>
<dbReference type="InterPro" id="IPR007698">
    <property type="entry name" value="AlaDH/PNT_NAD(H)-bd"/>
</dbReference>
<dbReference type="PIRSF" id="PIRSF018250">
    <property type="entry name" value="Saccharopine_DH_Lys"/>
    <property type="match status" value="1"/>
</dbReference>
<comment type="pathway">
    <text evidence="1 13">Amino-acid biosynthesis; L-lysine biosynthesis via AAA pathway; L-lysine from L-alpha-aminoadipate (fungal route): step 3/3.</text>
</comment>
<evidence type="ECO:0000256" key="4">
    <source>
        <dbReference type="ARBA" id="ARBA00012847"/>
    </source>
</evidence>
<evidence type="ECO:0000313" key="16">
    <source>
        <dbReference type="EMBL" id="RYO90729.1"/>
    </source>
</evidence>
<gene>
    <name evidence="16" type="ORF">DL762_002531</name>
</gene>
<evidence type="ECO:0000259" key="14">
    <source>
        <dbReference type="SMART" id="SM01002"/>
    </source>
</evidence>
<feature type="domain" description="Alanine dehydrogenase/pyridine nucleotide transhydrogenase N-terminal" evidence="15">
    <location>
        <begin position="6"/>
        <end position="140"/>
    </location>
</feature>
<dbReference type="SMART" id="SM01003">
    <property type="entry name" value="AlaDh_PNT_N"/>
    <property type="match status" value="1"/>
</dbReference>
<evidence type="ECO:0000256" key="3">
    <source>
        <dbReference type="ARBA" id="ARBA00011245"/>
    </source>
</evidence>
<dbReference type="SMART" id="SM01002">
    <property type="entry name" value="AlaDh_PNT_C"/>
    <property type="match status" value="1"/>
</dbReference>
<evidence type="ECO:0000256" key="8">
    <source>
        <dbReference type="ARBA" id="ARBA00023027"/>
    </source>
</evidence>
<dbReference type="InterPro" id="IPR007886">
    <property type="entry name" value="AlaDH/PNT_N"/>
</dbReference>
<evidence type="ECO:0000256" key="13">
    <source>
        <dbReference type="PIRNR" id="PIRNR018250"/>
    </source>
</evidence>
<comment type="subunit">
    <text evidence="3">Monomer.</text>
</comment>
<evidence type="ECO:0000256" key="9">
    <source>
        <dbReference type="ARBA" id="ARBA00023154"/>
    </source>
</evidence>
<dbReference type="InterPro" id="IPR036291">
    <property type="entry name" value="NAD(P)-bd_dom_sf"/>
</dbReference>
<accession>A0ABY0HHC9</accession>
<dbReference type="CDD" id="cd12188">
    <property type="entry name" value="SDH"/>
    <property type="match status" value="1"/>
</dbReference>
<comment type="similarity">
    <text evidence="2 13">Belongs to the AlaDH/PNT family.</text>
</comment>
<evidence type="ECO:0000256" key="2">
    <source>
        <dbReference type="ARBA" id="ARBA00005689"/>
    </source>
</evidence>
<evidence type="ECO:0000256" key="5">
    <source>
        <dbReference type="ARBA" id="ARBA00021221"/>
    </source>
</evidence>
<organism evidence="16 17">
    <name type="scientific">Monosporascus cannonballus</name>
    <dbReference type="NCBI Taxonomy" id="155416"/>
    <lineage>
        <taxon>Eukaryota</taxon>
        <taxon>Fungi</taxon>
        <taxon>Dikarya</taxon>
        <taxon>Ascomycota</taxon>
        <taxon>Pezizomycotina</taxon>
        <taxon>Sordariomycetes</taxon>
        <taxon>Xylariomycetidae</taxon>
        <taxon>Xylariales</taxon>
        <taxon>Xylariales incertae sedis</taxon>
        <taxon>Monosporascus</taxon>
    </lineage>
</organism>
<dbReference type="Pfam" id="PF05222">
    <property type="entry name" value="AlaDh_PNT_N"/>
    <property type="match status" value="1"/>
</dbReference>
<comment type="caution">
    <text evidence="16">The sequence shown here is derived from an EMBL/GenBank/DDBJ whole genome shotgun (WGS) entry which is preliminary data.</text>
</comment>
<comment type="catalytic activity">
    <reaction evidence="12 13">
        <text>L-saccharopine + NAD(+) + H2O = L-lysine + 2-oxoglutarate + NADH + H(+)</text>
        <dbReference type="Rhea" id="RHEA:12440"/>
        <dbReference type="ChEBI" id="CHEBI:15377"/>
        <dbReference type="ChEBI" id="CHEBI:15378"/>
        <dbReference type="ChEBI" id="CHEBI:16810"/>
        <dbReference type="ChEBI" id="CHEBI:32551"/>
        <dbReference type="ChEBI" id="CHEBI:57540"/>
        <dbReference type="ChEBI" id="CHEBI:57945"/>
        <dbReference type="ChEBI" id="CHEBI:57951"/>
        <dbReference type="EC" id="1.5.1.7"/>
    </reaction>
</comment>